<keyword evidence="3" id="KW-1133">Transmembrane helix</keyword>
<keyword evidence="2" id="KW-0677">Repeat</keyword>
<dbReference type="EMBL" id="JAFBRM010000004">
    <property type="protein sequence ID" value="MBM1715200.1"/>
    <property type="molecule type" value="Genomic_DNA"/>
</dbReference>
<evidence type="ECO:0000313" key="5">
    <source>
        <dbReference type="Proteomes" id="UP000732193"/>
    </source>
</evidence>
<dbReference type="InterPro" id="IPR040239">
    <property type="entry name" value="HcpB-like"/>
</dbReference>
<comment type="similarity">
    <text evidence="1">Belongs to the hcp beta-lactamase family.</text>
</comment>
<organism evidence="4 5">
    <name type="scientific">Sulfitobacter geojensis</name>
    <dbReference type="NCBI Taxonomy" id="1342299"/>
    <lineage>
        <taxon>Bacteria</taxon>
        <taxon>Pseudomonadati</taxon>
        <taxon>Pseudomonadota</taxon>
        <taxon>Alphaproteobacteria</taxon>
        <taxon>Rhodobacterales</taxon>
        <taxon>Roseobacteraceae</taxon>
        <taxon>Sulfitobacter</taxon>
    </lineage>
</organism>
<proteinExistence type="inferred from homology"/>
<dbReference type="PANTHER" id="PTHR13891:SF1">
    <property type="entry name" value="CYTOCHROME C OXIDASE ASSEMBLY FACTOR 7"/>
    <property type="match status" value="1"/>
</dbReference>
<dbReference type="SUPFAM" id="SSF81901">
    <property type="entry name" value="HCP-like"/>
    <property type="match status" value="1"/>
</dbReference>
<keyword evidence="5" id="KW-1185">Reference proteome</keyword>
<dbReference type="SMART" id="SM00671">
    <property type="entry name" value="SEL1"/>
    <property type="match status" value="4"/>
</dbReference>
<evidence type="ECO:0000256" key="1">
    <source>
        <dbReference type="ARBA" id="ARBA00008486"/>
    </source>
</evidence>
<keyword evidence="3" id="KW-0472">Membrane</keyword>
<sequence length="658" mass="71566">MATLINEINILLGWQFTVSAAFFALTSFSLGLLAQERKDDLALWLMGAETEDAWSNRFVSLFDALFGGSHLSLKCFFRSGIVSICAVSVVWFSMVSAGQVRVSYSGTSFVAILIAGILVNMIADYFSLLETRWLLGKMPRNWLLQVVTLIVDFAVTATIILIVIWLAQSSGILVQDTYNPLAVGLAFSVYSAPFYSTFLTSIWTWFFILSTWVLRVATSLRFATWFDVERRSTVLLSLVLSMFVFLGTHAASFATEKDDVTGLSRLDLFVCNTAKGDICDRMSALTSNTETLSELLIYACEGGVTEQCVASGLAEYDGKPRKAYRKFEAACRGGHAQSCTVQAYFLTTGSVVEENPRLARNLNQRACNLGYDQGCVTLVKVDVVDYLLEQRERVDITPIAAPCERGNSSACTLAGALFQSGFGVEKATTLALNFFDKGCRYGDAIGCAGVGNYIESFIKLGFGSGHMPSFYDAISFYQRACDGNFFSACKLTGQLMQEHTFSDYSFEDIRELYVRACMKGDAEGCTLAGQLMVLNGFDGGEHEEVSIAKLFADGCSGGHLGGCVELGKRYNLGLGVDRDPERALSIFVDACNKGDVEACFPASALSIAQGAMTDGSQANPIHGSSCGDYAFPGCEGLNSGRRLLLPLNQDAPEILNER</sequence>
<dbReference type="PANTHER" id="PTHR13891">
    <property type="entry name" value="CYTOCHROME C OXIDASE ASSEMBLY FACTOR 7"/>
    <property type="match status" value="1"/>
</dbReference>
<dbReference type="RefSeq" id="WP_203243059.1">
    <property type="nucleotide sequence ID" value="NZ_JAFBRH010000004.1"/>
</dbReference>
<evidence type="ECO:0000313" key="4">
    <source>
        <dbReference type="EMBL" id="MBM1715200.1"/>
    </source>
</evidence>
<reference evidence="4 5" key="1">
    <citation type="submission" date="2021-01" db="EMBL/GenBank/DDBJ databases">
        <title>Diatom-associated Roseobacters Show Island Model of Population Structure.</title>
        <authorList>
            <person name="Qu L."/>
            <person name="Feng X."/>
            <person name="Chen Y."/>
            <person name="Li L."/>
            <person name="Wang X."/>
            <person name="Hu Z."/>
            <person name="Wang H."/>
            <person name="Luo H."/>
        </authorList>
    </citation>
    <scope>NUCLEOTIDE SEQUENCE [LARGE SCALE GENOMIC DNA]</scope>
    <source>
        <strain evidence="4 5">TR60-84</strain>
    </source>
</reference>
<feature type="transmembrane region" description="Helical" evidence="3">
    <location>
        <begin position="202"/>
        <end position="222"/>
    </location>
</feature>
<feature type="transmembrane region" description="Helical" evidence="3">
    <location>
        <begin position="12"/>
        <end position="34"/>
    </location>
</feature>
<dbReference type="AlphaFoldDB" id="A0AAE3B833"/>
<dbReference type="Gene3D" id="1.25.40.10">
    <property type="entry name" value="Tetratricopeptide repeat domain"/>
    <property type="match status" value="2"/>
</dbReference>
<comment type="caution">
    <text evidence="4">The sequence shown here is derived from an EMBL/GenBank/DDBJ whole genome shotgun (WGS) entry which is preliminary data.</text>
</comment>
<name>A0AAE3B833_9RHOB</name>
<dbReference type="InterPro" id="IPR011990">
    <property type="entry name" value="TPR-like_helical_dom_sf"/>
</dbReference>
<feature type="transmembrane region" description="Helical" evidence="3">
    <location>
        <begin position="102"/>
        <end position="122"/>
    </location>
</feature>
<gene>
    <name evidence="4" type="ORF">JQV55_16650</name>
</gene>
<feature type="transmembrane region" description="Helical" evidence="3">
    <location>
        <begin position="142"/>
        <end position="166"/>
    </location>
</feature>
<keyword evidence="3" id="KW-0812">Transmembrane</keyword>
<accession>A0AAE3B833</accession>
<dbReference type="Proteomes" id="UP000732193">
    <property type="component" value="Unassembled WGS sequence"/>
</dbReference>
<evidence type="ECO:0000256" key="3">
    <source>
        <dbReference type="SAM" id="Phobius"/>
    </source>
</evidence>
<feature type="transmembrane region" description="Helical" evidence="3">
    <location>
        <begin position="234"/>
        <end position="254"/>
    </location>
</feature>
<evidence type="ECO:0000256" key="2">
    <source>
        <dbReference type="ARBA" id="ARBA00022737"/>
    </source>
</evidence>
<dbReference type="InterPro" id="IPR006597">
    <property type="entry name" value="Sel1-like"/>
</dbReference>
<dbReference type="Pfam" id="PF08238">
    <property type="entry name" value="Sel1"/>
    <property type="match status" value="4"/>
</dbReference>
<protein>
    <submittedName>
        <fullName evidence="4">Sel1 repeat family protein</fullName>
    </submittedName>
</protein>
<feature type="transmembrane region" description="Helical" evidence="3">
    <location>
        <begin position="76"/>
        <end position="95"/>
    </location>
</feature>